<dbReference type="Gene3D" id="3.90.226.10">
    <property type="entry name" value="2-enoyl-CoA Hydratase, Chain A, domain 1"/>
    <property type="match status" value="1"/>
</dbReference>
<feature type="domain" description="MaoC-like" evidence="4">
    <location>
        <begin position="8"/>
        <end position="101"/>
    </location>
</feature>
<dbReference type="Gene3D" id="3.10.129.10">
    <property type="entry name" value="Hotdog Thioesterase"/>
    <property type="match status" value="1"/>
</dbReference>
<dbReference type="InterPro" id="IPR001753">
    <property type="entry name" value="Enoyl-CoA_hydra/iso"/>
</dbReference>
<dbReference type="InterPro" id="IPR051053">
    <property type="entry name" value="ECH/Chromodomain_protein"/>
</dbReference>
<comment type="subcellular location">
    <subcellularLocation>
        <location evidence="1">Peroxisome</location>
    </subcellularLocation>
</comment>
<evidence type="ECO:0000256" key="3">
    <source>
        <dbReference type="ARBA" id="ARBA00023235"/>
    </source>
</evidence>
<evidence type="ECO:0000313" key="5">
    <source>
        <dbReference type="EMBL" id="GHF55136.1"/>
    </source>
</evidence>
<dbReference type="InterPro" id="IPR002539">
    <property type="entry name" value="MaoC-like_dom"/>
</dbReference>
<sequence length="377" mass="39563">MTAPDHLQEMRLETSPEVTAAYATLSHDHNPLHLDPAFAAQTAFGAPIIHGSMAMALLLESVERSLGADAAARLEIRFTAPVKVGETIVAGGERQEDGSHDLWVRTEGGTVAVTGRLQPPGEVCMAELDRDLTEGVLRLTMNVPGKKNALTDTLRAQLREALMAAQDDRAVRAIVLAGAGGAFCSGGDISAMTSDPEVARRRMTILHDVVRLLVSGTRPAVAAVTGPAFGAGFSLALCCDQVIADDTARFCASFARVGLPPDLGLCWTLPRRVGDAAARRLLLSARMVEAPEAGALGISDETVAPEALLGAAHARALELAAFTQESKGHVKALITAAGGGLDATLEREMQSYLALLASPEHRAAREAFLDKSRGRAG</sequence>
<keyword evidence="3" id="KW-0413">Isomerase</keyword>
<comment type="caution">
    <text evidence="5">The sequence shown here is derived from an EMBL/GenBank/DDBJ whole genome shotgun (WGS) entry which is preliminary data.</text>
</comment>
<evidence type="ECO:0000256" key="1">
    <source>
        <dbReference type="ARBA" id="ARBA00004275"/>
    </source>
</evidence>
<keyword evidence="6" id="KW-1185">Reference proteome</keyword>
<dbReference type="CDD" id="cd03441">
    <property type="entry name" value="R_hydratase_like"/>
    <property type="match status" value="1"/>
</dbReference>
<proteinExistence type="predicted"/>
<evidence type="ECO:0000313" key="6">
    <source>
        <dbReference type="Proteomes" id="UP000626220"/>
    </source>
</evidence>
<dbReference type="CDD" id="cd06558">
    <property type="entry name" value="crotonase-like"/>
    <property type="match status" value="1"/>
</dbReference>
<dbReference type="Pfam" id="PF00378">
    <property type="entry name" value="ECH_1"/>
    <property type="match status" value="1"/>
</dbReference>
<organism evidence="5 6">
    <name type="scientific">Seohaeicola zhoushanensis</name>
    <dbReference type="NCBI Taxonomy" id="1569283"/>
    <lineage>
        <taxon>Bacteria</taxon>
        <taxon>Pseudomonadati</taxon>
        <taxon>Pseudomonadota</taxon>
        <taxon>Alphaproteobacteria</taxon>
        <taxon>Rhodobacterales</taxon>
        <taxon>Roseobacteraceae</taxon>
        <taxon>Seohaeicola</taxon>
    </lineage>
</organism>
<dbReference type="SUPFAM" id="SSF52096">
    <property type="entry name" value="ClpP/crotonase"/>
    <property type="match status" value="1"/>
</dbReference>
<dbReference type="AlphaFoldDB" id="A0A8J3M8L5"/>
<name>A0A8J3M8L5_9RHOB</name>
<reference evidence="5" key="1">
    <citation type="journal article" date="2014" name="Int. J. Syst. Evol. Microbiol.">
        <title>Complete genome sequence of Corynebacterium casei LMG S-19264T (=DSM 44701T), isolated from a smear-ripened cheese.</title>
        <authorList>
            <consortium name="US DOE Joint Genome Institute (JGI-PGF)"/>
            <person name="Walter F."/>
            <person name="Albersmeier A."/>
            <person name="Kalinowski J."/>
            <person name="Ruckert C."/>
        </authorList>
    </citation>
    <scope>NUCLEOTIDE SEQUENCE</scope>
    <source>
        <strain evidence="5">KCTC 42650</strain>
    </source>
</reference>
<gene>
    <name evidence="5" type="ORF">GCM10017056_28410</name>
</gene>
<dbReference type="Pfam" id="PF01575">
    <property type="entry name" value="MaoC_dehydratas"/>
    <property type="match status" value="1"/>
</dbReference>
<keyword evidence="2" id="KW-0576">Peroxisome</keyword>
<reference evidence="5" key="2">
    <citation type="submission" date="2020-09" db="EMBL/GenBank/DDBJ databases">
        <authorList>
            <person name="Sun Q."/>
            <person name="Kim S."/>
        </authorList>
    </citation>
    <scope>NUCLEOTIDE SEQUENCE</scope>
    <source>
        <strain evidence="5">KCTC 42650</strain>
    </source>
</reference>
<dbReference type="RefSeq" id="WP_189680750.1">
    <property type="nucleotide sequence ID" value="NZ_BNCJ01000007.1"/>
</dbReference>
<dbReference type="GO" id="GO:0004165">
    <property type="term" value="F:delta(3)-delta(2)-enoyl-CoA isomerase activity"/>
    <property type="evidence" value="ECO:0007669"/>
    <property type="project" value="UniProtKB-ARBA"/>
</dbReference>
<dbReference type="SUPFAM" id="SSF54637">
    <property type="entry name" value="Thioesterase/thiol ester dehydrase-isomerase"/>
    <property type="match status" value="1"/>
</dbReference>
<dbReference type="EMBL" id="BNCJ01000007">
    <property type="protein sequence ID" value="GHF55136.1"/>
    <property type="molecule type" value="Genomic_DNA"/>
</dbReference>
<dbReference type="PANTHER" id="PTHR43684:SF1">
    <property type="entry name" value="ENOYL-COA DELTA ISOMERASE 2"/>
    <property type="match status" value="1"/>
</dbReference>
<dbReference type="PANTHER" id="PTHR43684">
    <property type="match status" value="1"/>
</dbReference>
<dbReference type="InterPro" id="IPR029069">
    <property type="entry name" value="HotDog_dom_sf"/>
</dbReference>
<dbReference type="InterPro" id="IPR029045">
    <property type="entry name" value="ClpP/crotonase-like_dom_sf"/>
</dbReference>
<accession>A0A8J3M8L5</accession>
<dbReference type="Proteomes" id="UP000626220">
    <property type="component" value="Unassembled WGS sequence"/>
</dbReference>
<evidence type="ECO:0000256" key="2">
    <source>
        <dbReference type="ARBA" id="ARBA00023140"/>
    </source>
</evidence>
<evidence type="ECO:0000259" key="4">
    <source>
        <dbReference type="Pfam" id="PF01575"/>
    </source>
</evidence>
<protein>
    <recommendedName>
        <fullName evidence="4">MaoC-like domain-containing protein</fullName>
    </recommendedName>
</protein>